<dbReference type="PANTHER" id="PTHR43580">
    <property type="entry name" value="OXIDOREDUCTASE GLYR1-RELATED"/>
    <property type="match status" value="1"/>
</dbReference>
<dbReference type="Pfam" id="PF14833">
    <property type="entry name" value="NAD_binding_11"/>
    <property type="match status" value="1"/>
</dbReference>
<dbReference type="AlphaFoldDB" id="A0A3B0Y8W6"/>
<sequence>MKNIAILGLGAMGSRMAHNFLKQGYNLNVWNRSPEKCKRLVKQGAIQHLTPKEAAKSADIVFAMLTDDDASRDVWLNEATGALSGLKKNAIAIECSTLSFAYCLELSSILKDKGIQFLDAPVIGSRPQAEACQLIHLVGGDKSTLDKSHEILSINSSAVHYIGKVGSGMSMKLAVNGLFGIQVAALSEVLGMLNQLGLDRDHAVNILNELPTTSPALKGIGLAIIANNYAPLFPIDLVEKDFSYLLRVAESKSAKTPVVSTVLDVYKTAQKSGFGQDNIAGLVQLYL</sequence>
<dbReference type="InterPro" id="IPR006115">
    <property type="entry name" value="6PGDH_NADP-bd"/>
</dbReference>
<dbReference type="PROSITE" id="PS00895">
    <property type="entry name" value="3_HYDROXYISOBUT_DH"/>
    <property type="match status" value="1"/>
</dbReference>
<dbReference type="PIRSF" id="PIRSF000103">
    <property type="entry name" value="HIBADH"/>
    <property type="match status" value="1"/>
</dbReference>
<evidence type="ECO:0000259" key="4">
    <source>
        <dbReference type="Pfam" id="PF14833"/>
    </source>
</evidence>
<dbReference type="InterPro" id="IPR002204">
    <property type="entry name" value="3-OH-isobutyrate_DH-rel_CS"/>
</dbReference>
<dbReference type="PANTHER" id="PTHR43580:SF2">
    <property type="entry name" value="CYTOKINE-LIKE NUCLEAR FACTOR N-PAC"/>
    <property type="match status" value="1"/>
</dbReference>
<dbReference type="GO" id="GO:0050661">
    <property type="term" value="F:NADP binding"/>
    <property type="evidence" value="ECO:0007669"/>
    <property type="project" value="InterPro"/>
</dbReference>
<dbReference type="SUPFAM" id="SSF48179">
    <property type="entry name" value="6-phosphogluconate dehydrogenase C-terminal domain-like"/>
    <property type="match status" value="1"/>
</dbReference>
<dbReference type="InterPro" id="IPR036291">
    <property type="entry name" value="NAD(P)-bd_dom_sf"/>
</dbReference>
<evidence type="ECO:0000256" key="2">
    <source>
        <dbReference type="ARBA" id="ARBA00023027"/>
    </source>
</evidence>
<protein>
    <submittedName>
        <fullName evidence="5">2-hydroxy-3-oxopropionate reductase</fullName>
        <ecNumber evidence="5">1.1.1.60</ecNumber>
    </submittedName>
</protein>
<dbReference type="GO" id="GO:0008679">
    <property type="term" value="F:2-hydroxy-3-oxopropionate reductase activity"/>
    <property type="evidence" value="ECO:0007669"/>
    <property type="project" value="UniProtKB-EC"/>
</dbReference>
<reference evidence="5" key="1">
    <citation type="submission" date="2018-06" db="EMBL/GenBank/DDBJ databases">
        <authorList>
            <person name="Zhirakovskaya E."/>
        </authorList>
    </citation>
    <scope>NUCLEOTIDE SEQUENCE</scope>
</reference>
<dbReference type="GO" id="GO:0051287">
    <property type="term" value="F:NAD binding"/>
    <property type="evidence" value="ECO:0007669"/>
    <property type="project" value="InterPro"/>
</dbReference>
<dbReference type="EMBL" id="UOFH01000304">
    <property type="protein sequence ID" value="VAW65024.1"/>
    <property type="molecule type" value="Genomic_DNA"/>
</dbReference>
<proteinExistence type="predicted"/>
<evidence type="ECO:0000313" key="5">
    <source>
        <dbReference type="EMBL" id="VAW65024.1"/>
    </source>
</evidence>
<dbReference type="InterPro" id="IPR008927">
    <property type="entry name" value="6-PGluconate_DH-like_C_sf"/>
</dbReference>
<keyword evidence="1 5" id="KW-0560">Oxidoreductase</keyword>
<accession>A0A3B0Y8W6</accession>
<keyword evidence="2" id="KW-0520">NAD</keyword>
<dbReference type="InterPro" id="IPR029154">
    <property type="entry name" value="HIBADH-like_NADP-bd"/>
</dbReference>
<dbReference type="InterPro" id="IPR013328">
    <property type="entry name" value="6PGD_dom2"/>
</dbReference>
<organism evidence="5">
    <name type="scientific">hydrothermal vent metagenome</name>
    <dbReference type="NCBI Taxonomy" id="652676"/>
    <lineage>
        <taxon>unclassified sequences</taxon>
        <taxon>metagenomes</taxon>
        <taxon>ecological metagenomes</taxon>
    </lineage>
</organism>
<dbReference type="InterPro" id="IPR051265">
    <property type="entry name" value="HIBADH-related_NP60_sf"/>
</dbReference>
<name>A0A3B0Y8W6_9ZZZZ</name>
<dbReference type="InterPro" id="IPR015815">
    <property type="entry name" value="HIBADH-related"/>
</dbReference>
<feature type="domain" description="3-hydroxyisobutyrate dehydrogenase-like NAD-binding" evidence="4">
    <location>
        <begin position="166"/>
        <end position="286"/>
    </location>
</feature>
<feature type="domain" description="6-phosphogluconate dehydrogenase NADP-binding" evidence="3">
    <location>
        <begin position="3"/>
        <end position="163"/>
    </location>
</feature>
<dbReference type="Gene3D" id="3.40.50.720">
    <property type="entry name" value="NAD(P)-binding Rossmann-like Domain"/>
    <property type="match status" value="1"/>
</dbReference>
<dbReference type="Pfam" id="PF03446">
    <property type="entry name" value="NAD_binding_2"/>
    <property type="match status" value="1"/>
</dbReference>
<evidence type="ECO:0000259" key="3">
    <source>
        <dbReference type="Pfam" id="PF03446"/>
    </source>
</evidence>
<dbReference type="EC" id="1.1.1.60" evidence="5"/>
<dbReference type="SUPFAM" id="SSF51735">
    <property type="entry name" value="NAD(P)-binding Rossmann-fold domains"/>
    <property type="match status" value="1"/>
</dbReference>
<gene>
    <name evidence="5" type="ORF">MNBD_GAMMA08-3112</name>
</gene>
<dbReference type="Gene3D" id="1.10.1040.10">
    <property type="entry name" value="N-(1-d-carboxylethyl)-l-norvaline Dehydrogenase, domain 2"/>
    <property type="match status" value="1"/>
</dbReference>
<evidence type="ECO:0000256" key="1">
    <source>
        <dbReference type="ARBA" id="ARBA00023002"/>
    </source>
</evidence>